<organism evidence="4 5">
    <name type="scientific">Paenibacillus durus</name>
    <name type="common">Paenibacillus azotofixans</name>
    <dbReference type="NCBI Taxonomy" id="44251"/>
    <lineage>
        <taxon>Bacteria</taxon>
        <taxon>Bacillati</taxon>
        <taxon>Bacillota</taxon>
        <taxon>Bacilli</taxon>
        <taxon>Bacillales</taxon>
        <taxon>Paenibacillaceae</taxon>
        <taxon>Paenibacillus</taxon>
    </lineage>
</organism>
<sequence length="138" mass="16187">MYSISEVSKLTGITAYTLRFYEKIGILPNPSRKDGKENGRRRYDDGDIRFIRFIHGLKQTGMKLEDIASFAKDGCLLDLDGREIPDIRDSLHMRMDILDRHIDWLERQMEHLEQVKTVALEKKAYYSAMLNDHSFFSK</sequence>
<dbReference type="CDD" id="cd01109">
    <property type="entry name" value="HTH_YyaN"/>
    <property type="match status" value="1"/>
</dbReference>
<dbReference type="PANTHER" id="PTHR30204:SF83">
    <property type="entry name" value="TRANSCRIPTIONAL REGULATOR, MERR FAMILY"/>
    <property type="match status" value="1"/>
</dbReference>
<evidence type="ECO:0000313" key="4">
    <source>
        <dbReference type="EMBL" id="AIQ12277.1"/>
    </source>
</evidence>
<dbReference type="OrthoDB" id="9811174at2"/>
<proteinExistence type="predicted"/>
<dbReference type="Pfam" id="PF13411">
    <property type="entry name" value="MerR_1"/>
    <property type="match status" value="1"/>
</dbReference>
<dbReference type="RefSeq" id="WP_042206139.1">
    <property type="nucleotide sequence ID" value="NZ_CP009288.1"/>
</dbReference>
<evidence type="ECO:0000256" key="2">
    <source>
        <dbReference type="SAM" id="Coils"/>
    </source>
</evidence>
<name>A0A089HME5_PAEDU</name>
<accession>A0A089HME5</accession>
<dbReference type="SUPFAM" id="SSF46955">
    <property type="entry name" value="Putative DNA-binding domain"/>
    <property type="match status" value="1"/>
</dbReference>
<dbReference type="InterPro" id="IPR047057">
    <property type="entry name" value="MerR_fam"/>
</dbReference>
<keyword evidence="5" id="KW-1185">Reference proteome</keyword>
<dbReference type="STRING" id="44251.PDUR_10350"/>
<dbReference type="PROSITE" id="PS00552">
    <property type="entry name" value="HTH_MERR_1"/>
    <property type="match status" value="1"/>
</dbReference>
<dbReference type="GO" id="GO:0003700">
    <property type="term" value="F:DNA-binding transcription factor activity"/>
    <property type="evidence" value="ECO:0007669"/>
    <property type="project" value="InterPro"/>
</dbReference>
<keyword evidence="2" id="KW-0175">Coiled coil</keyword>
<dbReference type="EMBL" id="CP009288">
    <property type="protein sequence ID" value="AIQ12277.1"/>
    <property type="molecule type" value="Genomic_DNA"/>
</dbReference>
<dbReference type="InterPro" id="IPR000551">
    <property type="entry name" value="MerR-type_HTH_dom"/>
</dbReference>
<gene>
    <name evidence="4" type="ORF">PDUR_10350</name>
</gene>
<dbReference type="AlphaFoldDB" id="A0A089HME5"/>
<dbReference type="PANTHER" id="PTHR30204">
    <property type="entry name" value="REDOX-CYCLING DRUG-SENSING TRANSCRIPTIONAL ACTIVATOR SOXR"/>
    <property type="match status" value="1"/>
</dbReference>
<evidence type="ECO:0000256" key="1">
    <source>
        <dbReference type="ARBA" id="ARBA00023125"/>
    </source>
</evidence>
<dbReference type="SMART" id="SM00422">
    <property type="entry name" value="HTH_MERR"/>
    <property type="match status" value="1"/>
</dbReference>
<dbReference type="Gene3D" id="1.10.1660.10">
    <property type="match status" value="1"/>
</dbReference>
<dbReference type="GO" id="GO:0003677">
    <property type="term" value="F:DNA binding"/>
    <property type="evidence" value="ECO:0007669"/>
    <property type="project" value="UniProtKB-KW"/>
</dbReference>
<dbReference type="InterPro" id="IPR009061">
    <property type="entry name" value="DNA-bd_dom_put_sf"/>
</dbReference>
<protein>
    <submittedName>
        <fullName evidence="4">Transcriptional regulator</fullName>
    </submittedName>
</protein>
<evidence type="ECO:0000313" key="5">
    <source>
        <dbReference type="Proteomes" id="UP000029409"/>
    </source>
</evidence>
<feature type="coiled-coil region" evidence="2">
    <location>
        <begin position="95"/>
        <end position="122"/>
    </location>
</feature>
<dbReference type="PROSITE" id="PS50937">
    <property type="entry name" value="HTH_MERR_2"/>
    <property type="match status" value="1"/>
</dbReference>
<dbReference type="eggNOG" id="COG0789">
    <property type="taxonomic scope" value="Bacteria"/>
</dbReference>
<dbReference type="KEGG" id="pdu:PDUR_10350"/>
<feature type="domain" description="HTH merR-type" evidence="3">
    <location>
        <begin position="1"/>
        <end position="73"/>
    </location>
</feature>
<reference evidence="4 5" key="1">
    <citation type="submission" date="2014-08" db="EMBL/GenBank/DDBJ databases">
        <title>Comparative genomics of the Paenibacillus odorifer group.</title>
        <authorList>
            <person name="den Bakker H.C."/>
            <person name="Tsai Y.-C."/>
            <person name="Martin N."/>
            <person name="Korlach J."/>
            <person name="Wiedmann M."/>
        </authorList>
    </citation>
    <scope>NUCLEOTIDE SEQUENCE [LARGE SCALE GENOMIC DNA]</scope>
    <source>
        <strain evidence="4 5">DSM 1735</strain>
    </source>
</reference>
<keyword evidence="1" id="KW-0238">DNA-binding</keyword>
<dbReference type="Proteomes" id="UP000029409">
    <property type="component" value="Chromosome"/>
</dbReference>
<evidence type="ECO:0000259" key="3">
    <source>
        <dbReference type="PROSITE" id="PS50937"/>
    </source>
</evidence>